<evidence type="ECO:0000256" key="5">
    <source>
        <dbReference type="ARBA" id="ARBA00023242"/>
    </source>
</evidence>
<dbReference type="Proteomes" id="UP000298416">
    <property type="component" value="Unassembled WGS sequence"/>
</dbReference>
<reference evidence="8" key="1">
    <citation type="submission" date="2018-01" db="EMBL/GenBank/DDBJ databases">
        <authorList>
            <person name="Mao J.F."/>
        </authorList>
    </citation>
    <scope>NUCLEOTIDE SEQUENCE</scope>
    <source>
        <strain evidence="8">Huo1</strain>
        <tissue evidence="8">Leaf</tissue>
    </source>
</reference>
<accession>A0A8X8W021</accession>
<feature type="region of interest" description="Disordered" evidence="6">
    <location>
        <begin position="1"/>
        <end position="39"/>
    </location>
</feature>
<gene>
    <name evidence="8" type="ORF">SASPL_154399</name>
</gene>
<comment type="caution">
    <text evidence="8">The sequence shown here is derived from an EMBL/GenBank/DDBJ whole genome shotgun (WGS) entry which is preliminary data.</text>
</comment>
<dbReference type="PANTHER" id="PTHR46250:SF15">
    <property type="entry name" value="OS01G0523800 PROTEIN"/>
    <property type="match status" value="1"/>
</dbReference>
<dbReference type="PANTHER" id="PTHR46250">
    <property type="entry name" value="MYB/SANT-LIKE DNA-BINDING DOMAIN PROTEIN-RELATED"/>
    <property type="match status" value="1"/>
</dbReference>
<dbReference type="PROSITE" id="PS50863">
    <property type="entry name" value="B3"/>
    <property type="match status" value="1"/>
</dbReference>
<evidence type="ECO:0000256" key="6">
    <source>
        <dbReference type="SAM" id="MobiDB-lite"/>
    </source>
</evidence>
<dbReference type="SUPFAM" id="SSF101936">
    <property type="entry name" value="DNA-binding pseudobarrel domain"/>
    <property type="match status" value="2"/>
</dbReference>
<sequence>MYSLIDMASQHIEGSDDDGSPEGSKDLAPNRNSKSDRSRRIWSAREEDILMETLKELAANGCKSDNGFRNGYLVWAREAIKSEFPKTDILTHPHIYSKITTWKRNYGSLKMMLNYSGIGFNSDCTYRIECDDEQWALFCKKDRHAKYMLNKSWPQYEDWKEVFGNDHADGEKRIDVGAAAGTIYGNKDEAPAADETSTHMSLQDLFPDMVFPEGVLPEMIDESQSATEGGGPGSTVDVGVGAGGEAVGGAGTTIGVASGSGSMGGKNVSKKVLKKQKVEDKMDGVIALMGQIHTDTNERLKEISNRIGYEFDLSNKRFEVFDQLKGIPCLSLKLQFYSSKKLVKEPELLDLFRGLPETARAAFVFDLLEADEKLLVAVLWLIKSYQIHSNECGRERIPPEFVALHGANLPFDCRLITLLGRRSFSVRVLNIASGCHLQAGWSDFRVTNEIVHDDVLTFTMVDAGVFLVKRFNPRTGCPPLGDLQATGYGDSDHSDAPDVDTSDDYVPTQSEGSFSSDGDDYASDAGVLDDDGCPTFTVTLDASNINRTLEIPMAFWHRHIRMISLQDPVYFNVNGDSWYIILDHNETKIWVKHGWRRFKERNNLVVGVCCHFKLIDRNEVQFYVWFDLP</sequence>
<dbReference type="EMBL" id="PNBA02000022">
    <property type="protein sequence ID" value="KAG6385563.1"/>
    <property type="molecule type" value="Genomic_DNA"/>
</dbReference>
<keyword evidence="5" id="KW-0539">Nucleus</keyword>
<dbReference type="SMART" id="SM01019">
    <property type="entry name" value="B3"/>
    <property type="match status" value="2"/>
</dbReference>
<dbReference type="InterPro" id="IPR003340">
    <property type="entry name" value="B3_DNA-bd"/>
</dbReference>
<dbReference type="Pfam" id="PF02362">
    <property type="entry name" value="B3"/>
    <property type="match status" value="1"/>
</dbReference>
<dbReference type="CDD" id="cd10017">
    <property type="entry name" value="B3_DNA"/>
    <property type="match status" value="1"/>
</dbReference>
<comment type="subcellular location">
    <subcellularLocation>
        <location evidence="1">Nucleus</location>
    </subcellularLocation>
</comment>
<dbReference type="InterPro" id="IPR024752">
    <property type="entry name" value="Myb/SANT-like_dom"/>
</dbReference>
<dbReference type="Gene3D" id="2.40.330.10">
    <property type="entry name" value="DNA-binding pseudobarrel domain"/>
    <property type="match status" value="2"/>
</dbReference>
<feature type="domain" description="TF-B3" evidence="7">
    <location>
        <begin position="534"/>
        <end position="629"/>
    </location>
</feature>
<evidence type="ECO:0000313" key="9">
    <source>
        <dbReference type="Proteomes" id="UP000298416"/>
    </source>
</evidence>
<keyword evidence="2" id="KW-0805">Transcription regulation</keyword>
<keyword evidence="9" id="KW-1185">Reference proteome</keyword>
<reference evidence="8" key="2">
    <citation type="submission" date="2020-08" db="EMBL/GenBank/DDBJ databases">
        <title>Plant Genome Project.</title>
        <authorList>
            <person name="Zhang R.-G."/>
        </authorList>
    </citation>
    <scope>NUCLEOTIDE SEQUENCE</scope>
    <source>
        <strain evidence="8">Huo1</strain>
        <tissue evidence="8">Leaf</tissue>
    </source>
</reference>
<dbReference type="Pfam" id="PF12776">
    <property type="entry name" value="Myb_DNA-bind_3"/>
    <property type="match status" value="1"/>
</dbReference>
<name>A0A8X8W021_SALSN</name>
<keyword evidence="4" id="KW-0804">Transcription</keyword>
<organism evidence="8">
    <name type="scientific">Salvia splendens</name>
    <name type="common">Scarlet sage</name>
    <dbReference type="NCBI Taxonomy" id="180675"/>
    <lineage>
        <taxon>Eukaryota</taxon>
        <taxon>Viridiplantae</taxon>
        <taxon>Streptophyta</taxon>
        <taxon>Embryophyta</taxon>
        <taxon>Tracheophyta</taxon>
        <taxon>Spermatophyta</taxon>
        <taxon>Magnoliopsida</taxon>
        <taxon>eudicotyledons</taxon>
        <taxon>Gunneridae</taxon>
        <taxon>Pentapetalae</taxon>
        <taxon>asterids</taxon>
        <taxon>lamiids</taxon>
        <taxon>Lamiales</taxon>
        <taxon>Lamiaceae</taxon>
        <taxon>Nepetoideae</taxon>
        <taxon>Mentheae</taxon>
        <taxon>Salviinae</taxon>
        <taxon>Salvia</taxon>
        <taxon>Salvia subgen. Calosphace</taxon>
        <taxon>core Calosphace</taxon>
    </lineage>
</organism>
<dbReference type="GO" id="GO:0005634">
    <property type="term" value="C:nucleus"/>
    <property type="evidence" value="ECO:0007669"/>
    <property type="project" value="UniProtKB-SubCell"/>
</dbReference>
<dbReference type="InterPro" id="IPR015300">
    <property type="entry name" value="DNA-bd_pseudobarrel_sf"/>
</dbReference>
<evidence type="ECO:0000256" key="4">
    <source>
        <dbReference type="ARBA" id="ARBA00023163"/>
    </source>
</evidence>
<evidence type="ECO:0000313" key="8">
    <source>
        <dbReference type="EMBL" id="KAG6385563.1"/>
    </source>
</evidence>
<evidence type="ECO:0000259" key="7">
    <source>
        <dbReference type="PROSITE" id="PS50863"/>
    </source>
</evidence>
<dbReference type="AlphaFoldDB" id="A0A8X8W021"/>
<keyword evidence="3" id="KW-0238">DNA-binding</keyword>
<evidence type="ECO:0000256" key="2">
    <source>
        <dbReference type="ARBA" id="ARBA00023015"/>
    </source>
</evidence>
<proteinExistence type="predicted"/>
<protein>
    <recommendedName>
        <fullName evidence="7">TF-B3 domain-containing protein</fullName>
    </recommendedName>
</protein>
<evidence type="ECO:0000256" key="3">
    <source>
        <dbReference type="ARBA" id="ARBA00023125"/>
    </source>
</evidence>
<dbReference type="GO" id="GO:0003677">
    <property type="term" value="F:DNA binding"/>
    <property type="evidence" value="ECO:0007669"/>
    <property type="project" value="UniProtKB-KW"/>
</dbReference>
<feature type="region of interest" description="Disordered" evidence="6">
    <location>
        <begin position="482"/>
        <end position="519"/>
    </location>
</feature>
<evidence type="ECO:0000256" key="1">
    <source>
        <dbReference type="ARBA" id="ARBA00004123"/>
    </source>
</evidence>